<evidence type="ECO:0000256" key="4">
    <source>
        <dbReference type="ARBA" id="ARBA00022827"/>
    </source>
</evidence>
<protein>
    <recommendedName>
        <fullName evidence="9">Glucose-methanol-choline oxidoreductase N-terminal domain-containing protein</fullName>
    </recommendedName>
</protein>
<comment type="cofactor">
    <cofactor evidence="1">
        <name>FAD</name>
        <dbReference type="ChEBI" id="CHEBI:57692"/>
    </cofactor>
</comment>
<dbReference type="GO" id="GO:0050660">
    <property type="term" value="F:flavin adenine dinucleotide binding"/>
    <property type="evidence" value="ECO:0007669"/>
    <property type="project" value="InterPro"/>
</dbReference>
<dbReference type="Gene3D" id="3.50.50.60">
    <property type="entry name" value="FAD/NAD(P)-binding domain"/>
    <property type="match status" value="2"/>
</dbReference>
<evidence type="ECO:0008006" key="9">
    <source>
        <dbReference type="Google" id="ProtNLM"/>
    </source>
</evidence>
<dbReference type="Pfam" id="PF05199">
    <property type="entry name" value="GMC_oxred_C"/>
    <property type="match status" value="1"/>
</dbReference>
<dbReference type="Gene3D" id="3.30.560.10">
    <property type="entry name" value="Glucose Oxidase, domain 3"/>
    <property type="match status" value="1"/>
</dbReference>
<evidence type="ECO:0000256" key="2">
    <source>
        <dbReference type="ARBA" id="ARBA00010790"/>
    </source>
</evidence>
<dbReference type="EMBL" id="CAJPEX010000149">
    <property type="protein sequence ID" value="CAG0913767.1"/>
    <property type="molecule type" value="Genomic_DNA"/>
</dbReference>
<evidence type="ECO:0000256" key="1">
    <source>
        <dbReference type="ARBA" id="ARBA00001974"/>
    </source>
</evidence>
<dbReference type="SUPFAM" id="SSF51905">
    <property type="entry name" value="FAD/NAD(P)-binding domain"/>
    <property type="match status" value="1"/>
</dbReference>
<gene>
    <name evidence="7" type="ORF">NMOB1V02_LOCUS1492</name>
</gene>
<evidence type="ECO:0000313" key="7">
    <source>
        <dbReference type="EMBL" id="CAD7273615.1"/>
    </source>
</evidence>
<comment type="similarity">
    <text evidence="2">Belongs to the GMC oxidoreductase family.</text>
</comment>
<feature type="domain" description="Glucose-methanol-choline oxidoreductase C-terminal" evidence="6">
    <location>
        <begin position="238"/>
        <end position="379"/>
    </location>
</feature>
<dbReference type="InterPro" id="IPR007867">
    <property type="entry name" value="GMC_OxRtase_C"/>
</dbReference>
<sequence length="402" mass="44655">MQTNISKPQVLVDPAHDRAVGVSFRRAGRDYDVLASKEVIVSAGVVESPKLLMLSGIGPADELRRLGLSTCLKGATESKRTKLFDDDAQWTSSPSNFALTSNYALTSSQIHVSKDLPGVGKNMRSHVGAGGIYFTTSQPVGMSLFRDLTIRSLASYAFRGGGQLNSPGGLEGIAFISSNYSTDPTWPDVEILFGSTHIASDGGLVYRRLLNLTEEVWETYRDLRWRDGFMMLPFPTRPKSRGQIRLRSANPEEDPEIIGNYFKHPEDMQITVDAIKFLMKIAETPAMKEVGAELYAHTLPGCEQHTRFSDAYWECHTRHFTYLHWHDSSTCQMGPEYNPETVVDSRLRVHGINSLRVADASIMPEIVSGDTQAACIMIGEKAASMIKEDHQLLTARSRLLRI</sequence>
<dbReference type="GO" id="GO:0016614">
    <property type="term" value="F:oxidoreductase activity, acting on CH-OH group of donors"/>
    <property type="evidence" value="ECO:0007669"/>
    <property type="project" value="InterPro"/>
</dbReference>
<dbReference type="AlphaFoldDB" id="A0A7R9BE85"/>
<evidence type="ECO:0000259" key="5">
    <source>
        <dbReference type="Pfam" id="PF00732"/>
    </source>
</evidence>
<dbReference type="EMBL" id="OA882186">
    <property type="protein sequence ID" value="CAD7273615.1"/>
    <property type="molecule type" value="Genomic_DNA"/>
</dbReference>
<evidence type="ECO:0000256" key="3">
    <source>
        <dbReference type="ARBA" id="ARBA00022630"/>
    </source>
</evidence>
<organism evidence="7">
    <name type="scientific">Notodromas monacha</name>
    <dbReference type="NCBI Taxonomy" id="399045"/>
    <lineage>
        <taxon>Eukaryota</taxon>
        <taxon>Metazoa</taxon>
        <taxon>Ecdysozoa</taxon>
        <taxon>Arthropoda</taxon>
        <taxon>Crustacea</taxon>
        <taxon>Oligostraca</taxon>
        <taxon>Ostracoda</taxon>
        <taxon>Podocopa</taxon>
        <taxon>Podocopida</taxon>
        <taxon>Cypridocopina</taxon>
        <taxon>Cypridoidea</taxon>
        <taxon>Cyprididae</taxon>
        <taxon>Notodromas</taxon>
    </lineage>
</organism>
<keyword evidence="3" id="KW-0285">Flavoprotein</keyword>
<dbReference type="InterPro" id="IPR012132">
    <property type="entry name" value="GMC_OxRdtase"/>
</dbReference>
<dbReference type="PANTHER" id="PTHR11552">
    <property type="entry name" value="GLUCOSE-METHANOL-CHOLINE GMC OXIDOREDUCTASE"/>
    <property type="match status" value="1"/>
</dbReference>
<evidence type="ECO:0000259" key="6">
    <source>
        <dbReference type="Pfam" id="PF05199"/>
    </source>
</evidence>
<dbReference type="InterPro" id="IPR036188">
    <property type="entry name" value="FAD/NAD-bd_sf"/>
</dbReference>
<feature type="domain" description="Glucose-methanol-choline oxidoreductase N-terminal" evidence="5">
    <location>
        <begin position="8"/>
        <end position="127"/>
    </location>
</feature>
<dbReference type="Pfam" id="PF00732">
    <property type="entry name" value="GMC_oxred_N"/>
    <property type="match status" value="1"/>
</dbReference>
<accession>A0A7R9BE85</accession>
<dbReference type="PANTHER" id="PTHR11552:SF147">
    <property type="entry name" value="CHOLINE DEHYDROGENASE, MITOCHONDRIAL"/>
    <property type="match status" value="1"/>
</dbReference>
<dbReference type="SUPFAM" id="SSF54373">
    <property type="entry name" value="FAD-linked reductases, C-terminal domain"/>
    <property type="match status" value="1"/>
</dbReference>
<dbReference type="Proteomes" id="UP000678499">
    <property type="component" value="Unassembled WGS sequence"/>
</dbReference>
<proteinExistence type="inferred from homology"/>
<evidence type="ECO:0000313" key="8">
    <source>
        <dbReference type="Proteomes" id="UP000678499"/>
    </source>
</evidence>
<dbReference type="OrthoDB" id="269227at2759"/>
<dbReference type="InterPro" id="IPR000172">
    <property type="entry name" value="GMC_OxRdtase_N"/>
</dbReference>
<keyword evidence="8" id="KW-1185">Reference proteome</keyword>
<reference evidence="7" key="1">
    <citation type="submission" date="2020-11" db="EMBL/GenBank/DDBJ databases">
        <authorList>
            <person name="Tran Van P."/>
        </authorList>
    </citation>
    <scope>NUCLEOTIDE SEQUENCE</scope>
</reference>
<keyword evidence="4" id="KW-0274">FAD</keyword>
<name>A0A7R9BE85_9CRUS</name>